<protein>
    <recommendedName>
        <fullName evidence="4">F-box domain-containing protein</fullName>
    </recommendedName>
</protein>
<dbReference type="RefSeq" id="XP_058342520.1">
    <property type="nucleotide sequence ID" value="XM_058486698.1"/>
</dbReference>
<evidence type="ECO:0008006" key="4">
    <source>
        <dbReference type="Google" id="ProtNLM"/>
    </source>
</evidence>
<name>A0AAD7Y0T2_9FUNG</name>
<feature type="compositionally biased region" description="Low complexity" evidence="1">
    <location>
        <begin position="1"/>
        <end position="17"/>
    </location>
</feature>
<sequence>MQTRSSSNEPSSPNVNSAEREQPNVLALTTAIKKCVDFVNELPWEIVKCHLIPRIFGEGRPIVRLDRPYPCLDVCSTWTKRIVSADDSIHFVLHVDHPLSKHHRMRLRMVAPFIKSLALQDLGVYNPELVKCGQFLSLTKLNIEVTRCHEALLQLLEIAPNLTHLHMTFDDDTQASFAAFDVLDRCPQLIRLNLTLSPNTIIDMTSNSQRDRTYDNITHLQAVCQNEDRRDVFIPLIQHLPNLRLLYLLYPPSSTNMNTIHQHCPKIQQLFLSFTHVPYKIHGDIKQEEEDIPGLRLLSLHEGYYYNDYFPETMIQHSATLESLELKDSLLLYIPHVETFLGRDDVEFKQLKSLRFPDSSDPSFITFMEWVIEHAPNLESIDAIDLGAHTNVFNSTLRRRPLKRIGFRSTLEPQQHVYQFLRHHVRLGDKSHLQAVKCILHSISEHDSWIFLITELTQLKTLELRFKSNDALMGLDTFIHQVSEGCIGLEKVILKSTFFPSSSQWIHDLSKHRNLQEIIIDTTHIPDHLMIALQAFSHLKLLHLKYDIKDWHSLTSLRHKVPSLVYSEKHYPIL</sequence>
<dbReference type="EMBL" id="JARTCD010000030">
    <property type="protein sequence ID" value="KAJ8657607.1"/>
    <property type="molecule type" value="Genomic_DNA"/>
</dbReference>
<proteinExistence type="predicted"/>
<gene>
    <name evidence="2" type="ORF">O0I10_006671</name>
</gene>
<keyword evidence="3" id="KW-1185">Reference proteome</keyword>
<organism evidence="2 3">
    <name type="scientific">Lichtheimia ornata</name>
    <dbReference type="NCBI Taxonomy" id="688661"/>
    <lineage>
        <taxon>Eukaryota</taxon>
        <taxon>Fungi</taxon>
        <taxon>Fungi incertae sedis</taxon>
        <taxon>Mucoromycota</taxon>
        <taxon>Mucoromycotina</taxon>
        <taxon>Mucoromycetes</taxon>
        <taxon>Mucorales</taxon>
        <taxon>Lichtheimiaceae</taxon>
        <taxon>Lichtheimia</taxon>
    </lineage>
</organism>
<feature type="region of interest" description="Disordered" evidence="1">
    <location>
        <begin position="1"/>
        <end position="21"/>
    </location>
</feature>
<dbReference type="Gene3D" id="3.80.10.10">
    <property type="entry name" value="Ribonuclease Inhibitor"/>
    <property type="match status" value="1"/>
</dbReference>
<dbReference type="InterPro" id="IPR032675">
    <property type="entry name" value="LRR_dom_sf"/>
</dbReference>
<evidence type="ECO:0000256" key="1">
    <source>
        <dbReference type="SAM" id="MobiDB-lite"/>
    </source>
</evidence>
<dbReference type="GeneID" id="83214082"/>
<reference evidence="2 3" key="1">
    <citation type="submission" date="2023-03" db="EMBL/GenBank/DDBJ databases">
        <title>Genome sequence of Lichtheimia ornata CBS 291.66.</title>
        <authorList>
            <person name="Mohabir J.T."/>
            <person name="Shea T.P."/>
            <person name="Kurbessoian T."/>
            <person name="Berby B."/>
            <person name="Fontaine J."/>
            <person name="Livny J."/>
            <person name="Gnirke A."/>
            <person name="Stajich J.E."/>
            <person name="Cuomo C.A."/>
        </authorList>
    </citation>
    <scope>NUCLEOTIDE SEQUENCE [LARGE SCALE GENOMIC DNA]</scope>
    <source>
        <strain evidence="2">CBS 291.66</strain>
    </source>
</reference>
<dbReference type="Proteomes" id="UP001234581">
    <property type="component" value="Unassembled WGS sequence"/>
</dbReference>
<dbReference type="AlphaFoldDB" id="A0AAD7Y0T2"/>
<dbReference type="SUPFAM" id="SSF52047">
    <property type="entry name" value="RNI-like"/>
    <property type="match status" value="1"/>
</dbReference>
<accession>A0AAD7Y0T2</accession>
<comment type="caution">
    <text evidence="2">The sequence shown here is derived from an EMBL/GenBank/DDBJ whole genome shotgun (WGS) entry which is preliminary data.</text>
</comment>
<evidence type="ECO:0000313" key="2">
    <source>
        <dbReference type="EMBL" id="KAJ8657607.1"/>
    </source>
</evidence>
<evidence type="ECO:0000313" key="3">
    <source>
        <dbReference type="Proteomes" id="UP001234581"/>
    </source>
</evidence>